<name>A0ABU5SF47_9BACT</name>
<comment type="caution">
    <text evidence="1">The sequence shown here is derived from an EMBL/GenBank/DDBJ whole genome shotgun (WGS) entry which is preliminary data.</text>
</comment>
<protein>
    <submittedName>
        <fullName evidence="1">YdeI/OmpD-associated family protein</fullName>
    </submittedName>
</protein>
<organism evidence="1 2">
    <name type="scientific">Arcicella lustrica</name>
    <dbReference type="NCBI Taxonomy" id="2984196"/>
    <lineage>
        <taxon>Bacteria</taxon>
        <taxon>Pseudomonadati</taxon>
        <taxon>Bacteroidota</taxon>
        <taxon>Cytophagia</taxon>
        <taxon>Cytophagales</taxon>
        <taxon>Flectobacillaceae</taxon>
        <taxon>Arcicella</taxon>
    </lineage>
</organism>
<evidence type="ECO:0000313" key="2">
    <source>
        <dbReference type="Proteomes" id="UP001302222"/>
    </source>
</evidence>
<dbReference type="EMBL" id="JAYGIM010000003">
    <property type="protein sequence ID" value="MEA5425907.1"/>
    <property type="molecule type" value="Genomic_DNA"/>
</dbReference>
<evidence type="ECO:0000313" key="1">
    <source>
        <dbReference type="EMBL" id="MEA5425907.1"/>
    </source>
</evidence>
<proteinExistence type="predicted"/>
<accession>A0ABU5SF47</accession>
<dbReference type="RefSeq" id="WP_323256566.1">
    <property type="nucleotide sequence ID" value="NZ_JAYGIM010000003.1"/>
</dbReference>
<dbReference type="Pfam" id="PF13376">
    <property type="entry name" value="OmdA"/>
    <property type="match status" value="1"/>
</dbReference>
<sequence>MQTTAIETFSPTSRENWREWLAENHRSKQSIWLVYYKIQANIPTVSYNDAVDEALCFGWIDSTKKSLGNDTFMQFFSKRKPNSVWSKINKGKIQRLIDEGLMTEAGFESIEKAKQNGSWSILDEVEELIIPEDLENEFNTKSGSKDFFLSLSKSVRKAILQWLVLAKQAETRQRRITEIAELASQKLKPKQF</sequence>
<gene>
    <name evidence="1" type="ORF">VB798_04935</name>
</gene>
<reference evidence="1 2" key="1">
    <citation type="submission" date="2023-12" db="EMBL/GenBank/DDBJ databases">
        <title>Novel species of the genus Arcicella isolated from rivers.</title>
        <authorList>
            <person name="Lu H."/>
        </authorList>
    </citation>
    <scope>NUCLEOTIDE SEQUENCE [LARGE SCALE GENOMIC DNA]</scope>
    <source>
        <strain evidence="1 2">DC25W</strain>
    </source>
</reference>
<dbReference type="Proteomes" id="UP001302222">
    <property type="component" value="Unassembled WGS sequence"/>
</dbReference>
<keyword evidence="2" id="KW-1185">Reference proteome</keyword>